<dbReference type="Pfam" id="PF00226">
    <property type="entry name" value="DnaJ"/>
    <property type="match status" value="1"/>
</dbReference>
<keyword evidence="3" id="KW-0812">Transmembrane</keyword>
<sequence>MWRSRYCMVASMAMRRVLNCTTSSVIGTGALGASPVLQQLRSLGTVVDPCAVLGVKPGASKEEIKKAYRVLARKHHPDAPGGSHEKFQEIQEAYDQIKSGIWIPRNSSGGDDGDGSTSTVNRYSNYRFTTRNHKSKVSYSEVYEEIHTGRVKKDPFGDDDADESAEQGSRRTPFAGNEALFQAWLRVIIMWSSLFVALRTVLFIIFPPKHEAVRKAPMPDRSRKQPPPKPLINKSLVA</sequence>
<keyword evidence="1" id="KW-0143">Chaperone</keyword>
<dbReference type="InterPro" id="IPR036869">
    <property type="entry name" value="J_dom_sf"/>
</dbReference>
<dbReference type="GO" id="GO:0005737">
    <property type="term" value="C:cytoplasm"/>
    <property type="evidence" value="ECO:0007669"/>
    <property type="project" value="TreeGrafter"/>
</dbReference>
<dbReference type="PRINTS" id="PR00625">
    <property type="entry name" value="JDOMAIN"/>
</dbReference>
<name>G0U4D2_TRYVY</name>
<dbReference type="SUPFAM" id="SSF46565">
    <property type="entry name" value="Chaperone J-domain"/>
    <property type="match status" value="1"/>
</dbReference>
<feature type="compositionally biased region" description="Basic and acidic residues" evidence="2">
    <location>
        <begin position="214"/>
        <end position="223"/>
    </location>
</feature>
<feature type="transmembrane region" description="Helical" evidence="3">
    <location>
        <begin position="183"/>
        <end position="206"/>
    </location>
</feature>
<evidence type="ECO:0000256" key="3">
    <source>
        <dbReference type="SAM" id="Phobius"/>
    </source>
</evidence>
<dbReference type="CDD" id="cd06257">
    <property type="entry name" value="DnaJ"/>
    <property type="match status" value="1"/>
</dbReference>
<feature type="domain" description="J" evidence="4">
    <location>
        <begin position="48"/>
        <end position="127"/>
    </location>
</feature>
<dbReference type="PANTHER" id="PTHR43096">
    <property type="entry name" value="DNAJ HOMOLOG 1, MITOCHONDRIAL-RELATED"/>
    <property type="match status" value="1"/>
</dbReference>
<organism evidence="5">
    <name type="scientific">Trypanosoma vivax (strain Y486)</name>
    <dbReference type="NCBI Taxonomy" id="1055687"/>
    <lineage>
        <taxon>Eukaryota</taxon>
        <taxon>Discoba</taxon>
        <taxon>Euglenozoa</taxon>
        <taxon>Kinetoplastea</taxon>
        <taxon>Metakinetoplastina</taxon>
        <taxon>Trypanosomatida</taxon>
        <taxon>Trypanosomatidae</taxon>
        <taxon>Trypanosoma</taxon>
        <taxon>Duttonella</taxon>
    </lineage>
</organism>
<dbReference type="GO" id="GO:0042026">
    <property type="term" value="P:protein refolding"/>
    <property type="evidence" value="ECO:0007669"/>
    <property type="project" value="TreeGrafter"/>
</dbReference>
<gene>
    <name evidence="5" type="ORF">TVY486_1013390</name>
</gene>
<dbReference type="PANTHER" id="PTHR43096:SF52">
    <property type="entry name" value="DNAJ HOMOLOG 1, MITOCHONDRIAL-RELATED"/>
    <property type="match status" value="1"/>
</dbReference>
<evidence type="ECO:0000259" key="4">
    <source>
        <dbReference type="PROSITE" id="PS50076"/>
    </source>
</evidence>
<protein>
    <submittedName>
        <fullName evidence="5">Putative chaperone protein DNAj</fullName>
    </submittedName>
</protein>
<dbReference type="SMART" id="SM00271">
    <property type="entry name" value="DnaJ"/>
    <property type="match status" value="1"/>
</dbReference>
<dbReference type="Gene3D" id="1.10.287.110">
    <property type="entry name" value="DnaJ domain"/>
    <property type="match status" value="1"/>
</dbReference>
<evidence type="ECO:0000313" key="5">
    <source>
        <dbReference type="EMBL" id="CCC52296.1"/>
    </source>
</evidence>
<reference evidence="5" key="1">
    <citation type="journal article" date="2012" name="Proc. Natl. Acad. Sci. U.S.A.">
        <title>Antigenic diversity is generated by distinct evolutionary mechanisms in African trypanosome species.</title>
        <authorList>
            <person name="Jackson A.P."/>
            <person name="Berry A."/>
            <person name="Aslett M."/>
            <person name="Allison H.C."/>
            <person name="Burton P."/>
            <person name="Vavrova-Anderson J."/>
            <person name="Brown R."/>
            <person name="Browne H."/>
            <person name="Corton N."/>
            <person name="Hauser H."/>
            <person name="Gamble J."/>
            <person name="Gilderthorp R."/>
            <person name="Marcello L."/>
            <person name="McQuillan J."/>
            <person name="Otto T.D."/>
            <person name="Quail M.A."/>
            <person name="Sanders M.J."/>
            <person name="van Tonder A."/>
            <person name="Ginger M.L."/>
            <person name="Field M.C."/>
            <person name="Barry J.D."/>
            <person name="Hertz-Fowler C."/>
            <person name="Berriman M."/>
        </authorList>
    </citation>
    <scope>NUCLEOTIDE SEQUENCE</scope>
    <source>
        <strain evidence="5">Y486</strain>
    </source>
</reference>
<feature type="region of interest" description="Disordered" evidence="2">
    <location>
        <begin position="150"/>
        <end position="171"/>
    </location>
</feature>
<dbReference type="InterPro" id="IPR001623">
    <property type="entry name" value="DnaJ_domain"/>
</dbReference>
<proteinExistence type="predicted"/>
<dbReference type="GO" id="GO:0051082">
    <property type="term" value="F:unfolded protein binding"/>
    <property type="evidence" value="ECO:0007669"/>
    <property type="project" value="TreeGrafter"/>
</dbReference>
<keyword evidence="3" id="KW-1133">Transmembrane helix</keyword>
<dbReference type="PROSITE" id="PS50076">
    <property type="entry name" value="DNAJ_2"/>
    <property type="match status" value="1"/>
</dbReference>
<dbReference type="EMBL" id="HE573026">
    <property type="protein sequence ID" value="CCC52296.1"/>
    <property type="molecule type" value="Genomic_DNA"/>
</dbReference>
<dbReference type="AlphaFoldDB" id="G0U4D2"/>
<keyword evidence="3" id="KW-0472">Membrane</keyword>
<evidence type="ECO:0000256" key="1">
    <source>
        <dbReference type="ARBA" id="ARBA00023186"/>
    </source>
</evidence>
<accession>G0U4D2</accession>
<evidence type="ECO:0000256" key="2">
    <source>
        <dbReference type="SAM" id="MobiDB-lite"/>
    </source>
</evidence>
<dbReference type="VEuPathDB" id="TriTrypDB:TvY486_1013390"/>
<feature type="region of interest" description="Disordered" evidence="2">
    <location>
        <begin position="214"/>
        <end position="238"/>
    </location>
</feature>